<keyword evidence="3 5" id="KW-1133">Transmembrane helix</keyword>
<keyword evidence="4 5" id="KW-0472">Membrane</keyword>
<comment type="similarity">
    <text evidence="5 6">Belongs to the complex I subunit 1 family.</text>
</comment>
<dbReference type="InterPro" id="IPR001694">
    <property type="entry name" value="NADH_UbQ_OxRdtase_su1/FPO"/>
</dbReference>
<keyword evidence="5 6" id="KW-0520">NAD</keyword>
<feature type="transmembrane region" description="Helical" evidence="5">
    <location>
        <begin position="268"/>
        <end position="288"/>
    </location>
</feature>
<reference evidence="8 9" key="1">
    <citation type="submission" date="2016-10" db="EMBL/GenBank/DDBJ databases">
        <authorList>
            <person name="de Groot N.N."/>
        </authorList>
    </citation>
    <scope>NUCLEOTIDE SEQUENCE [LARGE SCALE GENOMIC DNA]</scope>
    <source>
        <strain evidence="8 9">MON 2.2</strain>
    </source>
</reference>
<comment type="catalytic activity">
    <reaction evidence="5">
        <text>a quinone + NADH + 5 H(+)(in) = a quinol + NAD(+) + 4 H(+)(out)</text>
        <dbReference type="Rhea" id="RHEA:57888"/>
        <dbReference type="ChEBI" id="CHEBI:15378"/>
        <dbReference type="ChEBI" id="CHEBI:24646"/>
        <dbReference type="ChEBI" id="CHEBI:57540"/>
        <dbReference type="ChEBI" id="CHEBI:57945"/>
        <dbReference type="ChEBI" id="CHEBI:132124"/>
    </reaction>
</comment>
<evidence type="ECO:0000256" key="7">
    <source>
        <dbReference type="SAM" id="MobiDB-lite"/>
    </source>
</evidence>
<dbReference type="HAMAP" id="MF_01350">
    <property type="entry name" value="NDH1_NuoH"/>
    <property type="match status" value="1"/>
</dbReference>
<keyword evidence="5" id="KW-1003">Cell membrane</keyword>
<dbReference type="PANTHER" id="PTHR11432:SF3">
    <property type="entry name" value="NADH-UBIQUINONE OXIDOREDUCTASE CHAIN 1"/>
    <property type="match status" value="1"/>
</dbReference>
<dbReference type="GO" id="GO:0003954">
    <property type="term" value="F:NADH dehydrogenase activity"/>
    <property type="evidence" value="ECO:0007669"/>
    <property type="project" value="TreeGrafter"/>
</dbReference>
<dbReference type="EMBL" id="LT629688">
    <property type="protein sequence ID" value="SDD69555.1"/>
    <property type="molecule type" value="Genomic_DNA"/>
</dbReference>
<keyword evidence="2 5" id="KW-0812">Transmembrane</keyword>
<keyword evidence="5" id="KW-0830">Ubiquinone</keyword>
<dbReference type="InterPro" id="IPR018086">
    <property type="entry name" value="NADH_UbQ_OxRdtase_su1_CS"/>
</dbReference>
<feature type="transmembrane region" description="Helical" evidence="5">
    <location>
        <begin position="128"/>
        <end position="149"/>
    </location>
</feature>
<name>A0A1G6WX21_9ACTN</name>
<evidence type="ECO:0000256" key="1">
    <source>
        <dbReference type="ARBA" id="ARBA00004141"/>
    </source>
</evidence>
<evidence type="ECO:0000313" key="9">
    <source>
        <dbReference type="Proteomes" id="UP000198546"/>
    </source>
</evidence>
<comment type="subcellular location">
    <subcellularLocation>
        <location evidence="5 6">Cell membrane</location>
        <topology evidence="5 6">Multi-pass membrane protein</topology>
    </subcellularLocation>
    <subcellularLocation>
        <location evidence="1">Membrane</location>
        <topology evidence="1">Multi-pass membrane protein</topology>
    </subcellularLocation>
</comment>
<keyword evidence="9" id="KW-1185">Reference proteome</keyword>
<accession>A0A1G6WX21</accession>
<dbReference type="AlphaFoldDB" id="A0A1G6WX21"/>
<dbReference type="GO" id="GO:0048038">
    <property type="term" value="F:quinone binding"/>
    <property type="evidence" value="ECO:0007669"/>
    <property type="project" value="UniProtKB-KW"/>
</dbReference>
<feature type="transmembrane region" description="Helical" evidence="5">
    <location>
        <begin position="334"/>
        <end position="356"/>
    </location>
</feature>
<dbReference type="PANTHER" id="PTHR11432">
    <property type="entry name" value="NADH DEHYDROGENASE SUBUNIT 1"/>
    <property type="match status" value="1"/>
</dbReference>
<proteinExistence type="inferred from homology"/>
<sequence>MTQMDLSLFGNDPWWVVLIKAVAVFALLLLLTLFNIVFERKVVGRMQHRKGPTMNGPFGWLQSLADGMKLMFKEDFMPSRADKLVYNLAPFLAAIPALTAWAVIPVAGTVTIPFTDRQTQLQLTDLPMAVLFMLAIASIGIYGIVLAGWSSGSTYSLLGGLRSSAQMISYEIAMGLSFVTVFLFAGSMSTSEIVEAQQTSIVLPFGDTGIPGWYALLLAPSFVIYLISMVGETNRAPFDLPEAEGELVGGFHTEYSGMRFAMFFLAEYINMATVSAIAVTLFLGGWHAPWPLSGIEGIDAGYLGAVWFLGKVILLIFGFVWLRGTLPRFRYDQFMKLGWSWLIPLSLVWIVAIAIVRSLDRSSFSSPTFLIVAGVVLVLALALALFGGRQEEDEEEVEEDFDPWAGGYPVPPRAGQQLPELAGVLRPDEPTATRRAGSDTAEEES</sequence>
<comment type="subunit">
    <text evidence="5">NDH-1 is composed of 14 different subunits. Subunits NuoA, H, J, K, L, M, N constitute the membrane sector of the complex.</text>
</comment>
<evidence type="ECO:0000256" key="3">
    <source>
        <dbReference type="ARBA" id="ARBA00022989"/>
    </source>
</evidence>
<evidence type="ECO:0000256" key="5">
    <source>
        <dbReference type="HAMAP-Rule" id="MF_01350"/>
    </source>
</evidence>
<feature type="transmembrane region" description="Helical" evidence="5">
    <location>
        <begin position="170"/>
        <end position="190"/>
    </location>
</feature>
<feature type="transmembrane region" description="Helical" evidence="5">
    <location>
        <begin position="368"/>
        <end position="386"/>
    </location>
</feature>
<feature type="transmembrane region" description="Helical" evidence="5">
    <location>
        <begin position="84"/>
        <end position="108"/>
    </location>
</feature>
<comment type="function">
    <text evidence="5">NDH-1 shuttles electrons from NADH, via FMN and iron-sulfur (Fe-S) centers, to quinones in the respiratory chain. The immediate electron acceptor for the enzyme in this species is believed to be ubiquinone. Couples the redox reaction to proton translocation (for every two electrons transferred, four hydrogen ions are translocated across the cytoplasmic membrane), and thus conserves the redox energy in a proton gradient. This subunit may bind ubiquinone.</text>
</comment>
<dbReference type="GO" id="GO:0009060">
    <property type="term" value="P:aerobic respiration"/>
    <property type="evidence" value="ECO:0007669"/>
    <property type="project" value="TreeGrafter"/>
</dbReference>
<organism evidence="8 9">
    <name type="scientific">Auraticoccus monumenti</name>
    <dbReference type="NCBI Taxonomy" id="675864"/>
    <lineage>
        <taxon>Bacteria</taxon>
        <taxon>Bacillati</taxon>
        <taxon>Actinomycetota</taxon>
        <taxon>Actinomycetes</taxon>
        <taxon>Propionibacteriales</taxon>
        <taxon>Propionibacteriaceae</taxon>
        <taxon>Auraticoccus</taxon>
    </lineage>
</organism>
<gene>
    <name evidence="5" type="primary">nuoH</name>
    <name evidence="8" type="ORF">SAMN04489747_1534</name>
</gene>
<feature type="compositionally biased region" description="Acidic residues" evidence="7">
    <location>
        <begin position="393"/>
        <end position="402"/>
    </location>
</feature>
<evidence type="ECO:0000256" key="2">
    <source>
        <dbReference type="ARBA" id="ARBA00022692"/>
    </source>
</evidence>
<feature type="transmembrane region" description="Helical" evidence="5">
    <location>
        <begin position="210"/>
        <end position="228"/>
    </location>
</feature>
<dbReference type="EC" id="7.1.1.-" evidence="5"/>
<dbReference type="PROSITE" id="PS00668">
    <property type="entry name" value="COMPLEX1_ND1_2"/>
    <property type="match status" value="1"/>
</dbReference>
<dbReference type="NCBIfam" id="NF004743">
    <property type="entry name" value="PRK06076.1-4"/>
    <property type="match status" value="1"/>
</dbReference>
<dbReference type="Pfam" id="PF00146">
    <property type="entry name" value="NADHdh"/>
    <property type="match status" value="1"/>
</dbReference>
<feature type="region of interest" description="Disordered" evidence="7">
    <location>
        <begin position="393"/>
        <end position="445"/>
    </location>
</feature>
<feature type="transmembrane region" description="Helical" evidence="5">
    <location>
        <begin position="300"/>
        <end position="322"/>
    </location>
</feature>
<evidence type="ECO:0000256" key="4">
    <source>
        <dbReference type="ARBA" id="ARBA00023136"/>
    </source>
</evidence>
<dbReference type="OrthoDB" id="9803734at2"/>
<dbReference type="GO" id="GO:0016655">
    <property type="term" value="F:oxidoreductase activity, acting on NAD(P)H, quinone or similar compound as acceptor"/>
    <property type="evidence" value="ECO:0007669"/>
    <property type="project" value="UniProtKB-UniRule"/>
</dbReference>
<keyword evidence="5" id="KW-1278">Translocase</keyword>
<evidence type="ECO:0000313" key="8">
    <source>
        <dbReference type="EMBL" id="SDD69555.1"/>
    </source>
</evidence>
<feature type="transmembrane region" description="Helical" evidence="5">
    <location>
        <begin position="14"/>
        <end position="38"/>
    </location>
</feature>
<dbReference type="RefSeq" id="WP_090592101.1">
    <property type="nucleotide sequence ID" value="NZ_LT629688.1"/>
</dbReference>
<dbReference type="NCBIfam" id="NF004741">
    <property type="entry name" value="PRK06076.1-2"/>
    <property type="match status" value="1"/>
</dbReference>
<dbReference type="GO" id="GO:0005886">
    <property type="term" value="C:plasma membrane"/>
    <property type="evidence" value="ECO:0007669"/>
    <property type="project" value="UniProtKB-SubCell"/>
</dbReference>
<protein>
    <recommendedName>
        <fullName evidence="5">NADH-quinone oxidoreductase subunit H</fullName>
        <ecNumber evidence="5">7.1.1.-</ecNumber>
    </recommendedName>
    <alternativeName>
        <fullName evidence="5">NADH dehydrogenase I subunit H</fullName>
    </alternativeName>
    <alternativeName>
        <fullName evidence="5">NDH-1 subunit H</fullName>
    </alternativeName>
</protein>
<evidence type="ECO:0000256" key="6">
    <source>
        <dbReference type="RuleBase" id="RU000471"/>
    </source>
</evidence>
<keyword evidence="5" id="KW-0874">Quinone</keyword>
<dbReference type="STRING" id="675864.SAMN04489747_1534"/>
<dbReference type="Proteomes" id="UP000198546">
    <property type="component" value="Chromosome i"/>
</dbReference>